<feature type="compositionally biased region" description="Low complexity" evidence="5">
    <location>
        <begin position="328"/>
        <end position="338"/>
    </location>
</feature>
<dbReference type="STRING" id="451379.A0A0N5A877"/>
<dbReference type="CDD" id="cd14978">
    <property type="entry name" value="7tmA_FMRFamide_R-like"/>
    <property type="match status" value="1"/>
</dbReference>
<dbReference type="WBParaSite" id="SMUV_0000026201-mRNA-1">
    <property type="protein sequence ID" value="SMUV_0000026201-mRNA-1"/>
    <property type="gene ID" value="SMUV_0000026201"/>
</dbReference>
<feature type="transmembrane region" description="Helical" evidence="6">
    <location>
        <begin position="214"/>
        <end position="236"/>
    </location>
</feature>
<feature type="transmembrane region" description="Helical" evidence="6">
    <location>
        <begin position="257"/>
        <end position="275"/>
    </location>
</feature>
<dbReference type="SUPFAM" id="SSF81321">
    <property type="entry name" value="Family A G protein-coupled receptor-like"/>
    <property type="match status" value="1"/>
</dbReference>
<feature type="transmembrane region" description="Helical" evidence="6">
    <location>
        <begin position="57"/>
        <end position="77"/>
    </location>
</feature>
<protein>
    <submittedName>
        <fullName evidence="9">G_PROTEIN_RECEP_F1_2 domain-containing protein</fullName>
    </submittedName>
</protein>
<keyword evidence="8" id="KW-1185">Reference proteome</keyword>
<feature type="transmembrane region" description="Helical" evidence="6">
    <location>
        <begin position="23"/>
        <end position="45"/>
    </location>
</feature>
<keyword evidence="3 6" id="KW-1133">Transmembrane helix</keyword>
<evidence type="ECO:0000313" key="8">
    <source>
        <dbReference type="Proteomes" id="UP000046393"/>
    </source>
</evidence>
<keyword evidence="4 6" id="KW-0472">Membrane</keyword>
<proteinExistence type="predicted"/>
<evidence type="ECO:0000256" key="5">
    <source>
        <dbReference type="SAM" id="MobiDB-lite"/>
    </source>
</evidence>
<feature type="domain" description="G-protein coupled receptors family 1 profile" evidence="7">
    <location>
        <begin position="37"/>
        <end position="282"/>
    </location>
</feature>
<accession>A0A0N5A877</accession>
<dbReference type="PANTHER" id="PTHR46895">
    <property type="entry name" value="PROTEIN CBG20548-RELATED"/>
    <property type="match status" value="1"/>
</dbReference>
<comment type="subcellular location">
    <subcellularLocation>
        <location evidence="1">Membrane</location>
    </subcellularLocation>
</comment>
<dbReference type="GO" id="GO:0008528">
    <property type="term" value="F:G protein-coupled peptide receptor activity"/>
    <property type="evidence" value="ECO:0007669"/>
    <property type="project" value="InterPro"/>
</dbReference>
<feature type="compositionally biased region" description="Basic and acidic residues" evidence="5">
    <location>
        <begin position="340"/>
        <end position="351"/>
    </location>
</feature>
<evidence type="ECO:0000256" key="2">
    <source>
        <dbReference type="ARBA" id="ARBA00022692"/>
    </source>
</evidence>
<dbReference type="InterPro" id="IPR019427">
    <property type="entry name" value="7TM_GPCR_serpentine_rcpt_Srw"/>
</dbReference>
<dbReference type="Proteomes" id="UP000046393">
    <property type="component" value="Unplaced"/>
</dbReference>
<dbReference type="PROSITE" id="PS50262">
    <property type="entry name" value="G_PROTEIN_RECEP_F1_2"/>
    <property type="match status" value="1"/>
</dbReference>
<evidence type="ECO:0000256" key="4">
    <source>
        <dbReference type="ARBA" id="ARBA00023136"/>
    </source>
</evidence>
<reference evidence="9" key="1">
    <citation type="submission" date="2017-02" db="UniProtKB">
        <authorList>
            <consortium name="WormBaseParasite"/>
        </authorList>
    </citation>
    <scope>IDENTIFICATION</scope>
</reference>
<evidence type="ECO:0000256" key="1">
    <source>
        <dbReference type="ARBA" id="ARBA00004370"/>
    </source>
</evidence>
<name>A0A0N5A877_9BILA</name>
<evidence type="ECO:0000256" key="3">
    <source>
        <dbReference type="ARBA" id="ARBA00022989"/>
    </source>
</evidence>
<feature type="transmembrane region" description="Helical" evidence="6">
    <location>
        <begin position="281"/>
        <end position="301"/>
    </location>
</feature>
<dbReference type="InterPro" id="IPR017452">
    <property type="entry name" value="GPCR_Rhodpsn_7TM"/>
</dbReference>
<evidence type="ECO:0000256" key="6">
    <source>
        <dbReference type="SAM" id="Phobius"/>
    </source>
</evidence>
<feature type="transmembrane region" description="Helical" evidence="6">
    <location>
        <begin position="97"/>
        <end position="119"/>
    </location>
</feature>
<dbReference type="Pfam" id="PF10324">
    <property type="entry name" value="7TM_GPCR_Srw"/>
    <property type="match status" value="1"/>
</dbReference>
<evidence type="ECO:0000313" key="9">
    <source>
        <dbReference type="WBParaSite" id="SMUV_0000026201-mRNA-1"/>
    </source>
</evidence>
<dbReference type="Gene3D" id="1.20.1070.10">
    <property type="entry name" value="Rhodopsin 7-helix transmembrane proteins"/>
    <property type="match status" value="1"/>
</dbReference>
<feature type="transmembrane region" description="Helical" evidence="6">
    <location>
        <begin position="140"/>
        <end position="160"/>
    </location>
</feature>
<dbReference type="AlphaFoldDB" id="A0A0N5A877"/>
<sequence length="377" mass="43192">MEKKCLSGRQMIMSGLRIEQITFGYILPIFIAFGIVGNIINLTVLLTPSMRSRSFMLWFLALCDIVFLFFITPHSLAQYNVFALNNTFRWFYLNCKIHLITFTNWASAAAIWTILFICFERLLAIRYPLKVHRYTINRNLWRRTLIFLITVMTGFLTSYFHFSYTKIAKTFCNGTQFHAYHVAINSEKWPGNRTNPNPKWLQNYVYWSAKIHELFVIFMPTIIIIFANGLLILTLRSRTAAFAGIKPPGSITKAEQNVTYTVCAIVTAFTITQAPSGFVSLVITNAMVIVGKSLNFVLFCLSSATFRQRLVAIVKIKPNKRQQWKSSTTYTTTPPKQIKTYREESNTEVERPLTGNGFAARNSERTAENGELSLAIQ</sequence>
<keyword evidence="2 6" id="KW-0812">Transmembrane</keyword>
<feature type="region of interest" description="Disordered" evidence="5">
    <location>
        <begin position="324"/>
        <end position="377"/>
    </location>
</feature>
<dbReference type="InterPro" id="IPR000276">
    <property type="entry name" value="GPCR_Rhodpsn"/>
</dbReference>
<organism evidence="8 9">
    <name type="scientific">Syphacia muris</name>
    <dbReference type="NCBI Taxonomy" id="451379"/>
    <lineage>
        <taxon>Eukaryota</taxon>
        <taxon>Metazoa</taxon>
        <taxon>Ecdysozoa</taxon>
        <taxon>Nematoda</taxon>
        <taxon>Chromadorea</taxon>
        <taxon>Rhabditida</taxon>
        <taxon>Spirurina</taxon>
        <taxon>Oxyuridomorpha</taxon>
        <taxon>Oxyuroidea</taxon>
        <taxon>Oxyuridae</taxon>
        <taxon>Syphacia</taxon>
    </lineage>
</organism>
<dbReference type="PRINTS" id="PR00237">
    <property type="entry name" value="GPCRRHODOPSN"/>
</dbReference>
<dbReference type="PANTHER" id="PTHR46895:SF3">
    <property type="entry name" value="G-PROTEIN COUPLED RECEPTOR F59B2.13-RELATED"/>
    <property type="match status" value="1"/>
</dbReference>
<dbReference type="GO" id="GO:0016020">
    <property type="term" value="C:membrane"/>
    <property type="evidence" value="ECO:0007669"/>
    <property type="project" value="UniProtKB-SubCell"/>
</dbReference>
<evidence type="ECO:0000259" key="7">
    <source>
        <dbReference type="PROSITE" id="PS50262"/>
    </source>
</evidence>